<gene>
    <name evidence="2" type="ORF">PCOR1329_LOCUS3112</name>
</gene>
<evidence type="ECO:0008006" key="4">
    <source>
        <dbReference type="Google" id="ProtNLM"/>
    </source>
</evidence>
<feature type="region of interest" description="Disordered" evidence="1">
    <location>
        <begin position="339"/>
        <end position="376"/>
    </location>
</feature>
<protein>
    <recommendedName>
        <fullName evidence="4">RING-type E3 ubiquitin transferase</fullName>
    </recommendedName>
</protein>
<feature type="region of interest" description="Disordered" evidence="1">
    <location>
        <begin position="165"/>
        <end position="193"/>
    </location>
</feature>
<accession>A0ABN9PQB1</accession>
<evidence type="ECO:0000313" key="3">
    <source>
        <dbReference type="Proteomes" id="UP001189429"/>
    </source>
</evidence>
<dbReference type="EMBL" id="CAUYUJ010000788">
    <property type="protein sequence ID" value="CAK0792572.1"/>
    <property type="molecule type" value="Genomic_DNA"/>
</dbReference>
<dbReference type="Proteomes" id="UP001189429">
    <property type="component" value="Unassembled WGS sequence"/>
</dbReference>
<proteinExistence type="predicted"/>
<organism evidence="2 3">
    <name type="scientific">Prorocentrum cordatum</name>
    <dbReference type="NCBI Taxonomy" id="2364126"/>
    <lineage>
        <taxon>Eukaryota</taxon>
        <taxon>Sar</taxon>
        <taxon>Alveolata</taxon>
        <taxon>Dinophyceae</taxon>
        <taxon>Prorocentrales</taxon>
        <taxon>Prorocentraceae</taxon>
        <taxon>Prorocentrum</taxon>
    </lineage>
</organism>
<feature type="compositionally biased region" description="Basic and acidic residues" evidence="1">
    <location>
        <begin position="339"/>
        <end position="362"/>
    </location>
</feature>
<sequence length="376" mass="41477">MVAAAMHTPDAAEPQVCASYDDDENLRRHHRELLKQLCPGVWVPTTPDGEVLTLDLSKHLVGPLRRASPFPAWVRGQVYASGDQSNEDIEALRGEARGLALAMGVSAPAGAAGGVVPRWIVSDPGSPEFWRELDLHLIGSPERLISRDAVGIALLSEEEGWVSVESVQQADEEGRRGEKRRGDARGGDREDERVDFGDWPSWGSSALPELLAAILVTGLTLTSYWGHWVSESRVSRNAVVAQEVRHALNQLHHGATYDLVDPSNLASLELLGRRVLQIQRAVKRCPRHLSFEGLDLTLISSLDESRGVATSKFDAFVAKEQKAQGIILKEERMYRVEQVSEAKKYERQGDDRERDPRADPKGKVKPMPKAAVKDQG</sequence>
<evidence type="ECO:0000313" key="2">
    <source>
        <dbReference type="EMBL" id="CAK0792572.1"/>
    </source>
</evidence>
<keyword evidence="3" id="KW-1185">Reference proteome</keyword>
<name>A0ABN9PQB1_9DINO</name>
<evidence type="ECO:0000256" key="1">
    <source>
        <dbReference type="SAM" id="MobiDB-lite"/>
    </source>
</evidence>
<comment type="caution">
    <text evidence="2">The sequence shown here is derived from an EMBL/GenBank/DDBJ whole genome shotgun (WGS) entry which is preliminary data.</text>
</comment>
<feature type="compositionally biased region" description="Basic and acidic residues" evidence="1">
    <location>
        <begin position="172"/>
        <end position="193"/>
    </location>
</feature>
<reference evidence="2" key="1">
    <citation type="submission" date="2023-10" db="EMBL/GenBank/DDBJ databases">
        <authorList>
            <person name="Chen Y."/>
            <person name="Shah S."/>
            <person name="Dougan E. K."/>
            <person name="Thang M."/>
            <person name="Chan C."/>
        </authorList>
    </citation>
    <scope>NUCLEOTIDE SEQUENCE [LARGE SCALE GENOMIC DNA]</scope>
</reference>